<evidence type="ECO:0000256" key="2">
    <source>
        <dbReference type="ARBA" id="ARBA00010333"/>
    </source>
</evidence>
<comment type="subcellular location">
    <subcellularLocation>
        <location evidence="1">Cell envelope</location>
    </subcellularLocation>
</comment>
<dbReference type="AlphaFoldDB" id="A0A5P1R6V9"/>
<evidence type="ECO:0000313" key="8">
    <source>
        <dbReference type="Proteomes" id="UP000324760"/>
    </source>
</evidence>
<sequence length="254" mass="27617">MSVRKIVAAVTLVAGAFVGSQAMAGDKIRIATEGAYAPFNMKNEQGELVGFDVEIAKALCAEMKADCTIVEQDWDGMIPALKGRKFDAIVASMSITEDRLKAIDFTDPYYTNALAFVAAEGKAFATDKASLKGKTLGAQRATIAGQYLEDELGDVVTVKLYDTQDNAYLDLASGRLDGLVSDKFPAYDWLRTDAGKGFEFKGETIKTETVDKIGIGIRHGEAELKAKFNKALKAIVENGTYEKINAQYFPFSIY</sequence>
<evidence type="ECO:0000256" key="3">
    <source>
        <dbReference type="ARBA" id="ARBA00022729"/>
    </source>
</evidence>
<keyword evidence="3 5" id="KW-0732">Signal</keyword>
<dbReference type="PANTHER" id="PTHR35936:SF17">
    <property type="entry name" value="ARGININE-BINDING EXTRACELLULAR PROTEIN ARTP"/>
    <property type="match status" value="1"/>
</dbReference>
<dbReference type="KEGG" id="ncu:F0U83_00920"/>
<dbReference type="GO" id="GO:0030313">
    <property type="term" value="C:cell envelope"/>
    <property type="evidence" value="ECO:0007669"/>
    <property type="project" value="UniProtKB-SubCell"/>
</dbReference>
<dbReference type="RefSeq" id="WP_138986080.1">
    <property type="nucleotide sequence ID" value="NZ_CP043869.1"/>
</dbReference>
<dbReference type="Gene3D" id="3.40.190.10">
    <property type="entry name" value="Periplasmic binding protein-like II"/>
    <property type="match status" value="2"/>
</dbReference>
<dbReference type="InterPro" id="IPR018313">
    <property type="entry name" value="SBP_3_CS"/>
</dbReference>
<keyword evidence="8" id="KW-1185">Reference proteome</keyword>
<comment type="similarity">
    <text evidence="2 4">Belongs to the bacterial solute-binding protein 3 family.</text>
</comment>
<dbReference type="SUPFAM" id="SSF53850">
    <property type="entry name" value="Periplasmic binding protein-like II"/>
    <property type="match status" value="1"/>
</dbReference>
<evidence type="ECO:0000313" key="7">
    <source>
        <dbReference type="EMBL" id="QEQ95377.1"/>
    </source>
</evidence>
<evidence type="ECO:0000259" key="6">
    <source>
        <dbReference type="SMART" id="SM00062"/>
    </source>
</evidence>
<evidence type="ECO:0000256" key="4">
    <source>
        <dbReference type="RuleBase" id="RU003744"/>
    </source>
</evidence>
<name>A0A5P1R6V9_9GAMM</name>
<dbReference type="PANTHER" id="PTHR35936">
    <property type="entry name" value="MEMBRANE-BOUND LYTIC MUREIN TRANSGLYCOSYLASE F"/>
    <property type="match status" value="1"/>
</dbReference>
<feature type="chain" id="PRO_5024886677" evidence="5">
    <location>
        <begin position="25"/>
        <end position="254"/>
    </location>
</feature>
<evidence type="ECO:0000256" key="5">
    <source>
        <dbReference type="SAM" id="SignalP"/>
    </source>
</evidence>
<dbReference type="Proteomes" id="UP000324760">
    <property type="component" value="Chromosome"/>
</dbReference>
<dbReference type="PROSITE" id="PS01039">
    <property type="entry name" value="SBP_BACTERIAL_3"/>
    <property type="match status" value="1"/>
</dbReference>
<dbReference type="Pfam" id="PF00497">
    <property type="entry name" value="SBP_bac_3"/>
    <property type="match status" value="1"/>
</dbReference>
<feature type="domain" description="Solute-binding protein family 3/N-terminal" evidence="6">
    <location>
        <begin position="27"/>
        <end position="252"/>
    </location>
</feature>
<reference evidence="7 8" key="1">
    <citation type="journal article" date="2019" name="Biochem. Eng. J.">
        <title>Metabolic engineering of the marine bacteria Neptunomonas concharum for the production of acetoin and meso-2,3-butanediol from acetate.</title>
        <authorList>
            <person name="Li W."/>
            <person name="Pu N."/>
            <person name="Liu C.-X."/>
            <person name="Yuan Q.-P."/>
            <person name="Li Z.-J."/>
        </authorList>
    </citation>
    <scope>NUCLEOTIDE SEQUENCE [LARGE SCALE GENOMIC DNA]</scope>
    <source>
        <strain evidence="7 8">JCM17730</strain>
    </source>
</reference>
<protein>
    <submittedName>
        <fullName evidence="7">ABC transporter substrate-binding protein</fullName>
    </submittedName>
</protein>
<feature type="signal peptide" evidence="5">
    <location>
        <begin position="1"/>
        <end position="24"/>
    </location>
</feature>
<dbReference type="InterPro" id="IPR001638">
    <property type="entry name" value="Solute-binding_3/MltF_N"/>
</dbReference>
<dbReference type="EMBL" id="CP043869">
    <property type="protein sequence ID" value="QEQ95377.1"/>
    <property type="molecule type" value="Genomic_DNA"/>
</dbReference>
<dbReference type="CDD" id="cd13702">
    <property type="entry name" value="PBP2_mlr5654_like"/>
    <property type="match status" value="1"/>
</dbReference>
<dbReference type="OrthoDB" id="9768183at2"/>
<accession>A0A5P1R6V9</accession>
<evidence type="ECO:0000256" key="1">
    <source>
        <dbReference type="ARBA" id="ARBA00004196"/>
    </source>
</evidence>
<organism evidence="7 8">
    <name type="scientific">Neptunomonas concharum</name>
    <dbReference type="NCBI Taxonomy" id="1031538"/>
    <lineage>
        <taxon>Bacteria</taxon>
        <taxon>Pseudomonadati</taxon>
        <taxon>Pseudomonadota</taxon>
        <taxon>Gammaproteobacteria</taxon>
        <taxon>Oceanospirillales</taxon>
        <taxon>Oceanospirillaceae</taxon>
        <taxon>Neptunomonas</taxon>
    </lineage>
</organism>
<gene>
    <name evidence="7" type="ORF">F0U83_00920</name>
</gene>
<dbReference type="SMART" id="SM00062">
    <property type="entry name" value="PBPb"/>
    <property type="match status" value="1"/>
</dbReference>
<proteinExistence type="inferred from homology"/>